<dbReference type="RefSeq" id="XP_007924657.1">
    <property type="nucleotide sequence ID" value="XM_007926466.1"/>
</dbReference>
<evidence type="ECO:0000256" key="1">
    <source>
        <dbReference type="ARBA" id="ARBA00005594"/>
    </source>
</evidence>
<dbReference type="PRINTS" id="PR01038">
    <property type="entry name" value="TRNASYNTHARG"/>
</dbReference>
<evidence type="ECO:0000313" key="14">
    <source>
        <dbReference type="Proteomes" id="UP000016932"/>
    </source>
</evidence>
<dbReference type="Pfam" id="PF03485">
    <property type="entry name" value="Arg_tRNA_synt_N"/>
    <property type="match status" value="1"/>
</dbReference>
<dbReference type="Gene3D" id="3.40.50.620">
    <property type="entry name" value="HUPs"/>
    <property type="match status" value="1"/>
</dbReference>
<dbReference type="VEuPathDB" id="FungiDB:MYCFIDRAFT_214590"/>
<dbReference type="SUPFAM" id="SSF47323">
    <property type="entry name" value="Anticodon-binding domain of a subclass of class I aminoacyl-tRNA synthetases"/>
    <property type="match status" value="1"/>
</dbReference>
<dbReference type="SUPFAM" id="SSF52374">
    <property type="entry name" value="Nucleotidylyl transferase"/>
    <property type="match status" value="1"/>
</dbReference>
<dbReference type="AlphaFoldDB" id="M3B3R7"/>
<dbReference type="Pfam" id="PF00750">
    <property type="entry name" value="tRNA-synt_1d"/>
    <property type="match status" value="2"/>
</dbReference>
<dbReference type="Gene3D" id="1.10.730.10">
    <property type="entry name" value="Isoleucyl-tRNA Synthetase, Domain 1"/>
    <property type="match status" value="1"/>
</dbReference>
<keyword evidence="6 9" id="KW-0648">Protein biosynthesis</keyword>
<feature type="region of interest" description="Disordered" evidence="10">
    <location>
        <begin position="327"/>
        <end position="360"/>
    </location>
</feature>
<dbReference type="KEGG" id="pfj:MYCFIDRAFT_214590"/>
<gene>
    <name evidence="13" type="ORF">MYCFIDRAFT_214590</name>
</gene>
<dbReference type="OrthoDB" id="68056at2759"/>
<feature type="domain" description="Arginyl tRNA synthetase N-terminal" evidence="12">
    <location>
        <begin position="106"/>
        <end position="186"/>
    </location>
</feature>
<evidence type="ECO:0000256" key="3">
    <source>
        <dbReference type="ARBA" id="ARBA00022598"/>
    </source>
</evidence>
<feature type="domain" description="DALR anticodon binding" evidence="11">
    <location>
        <begin position="637"/>
        <end position="765"/>
    </location>
</feature>
<dbReference type="InterPro" id="IPR009080">
    <property type="entry name" value="tRNAsynth_Ia_anticodon-bd"/>
</dbReference>
<sequence length="765" mass="86543">MFGVPRVCRFSVVRFGRDQERVKVATNFIRNLSHEPSVTSQRPIPKPARQRSIATRNLRRMATNNAQGANKAASLEHITSQLQTLGISELPKPQGVRLHPQHNPVDVYRAVIIEKLQDIAGADPEIINNAVQWTQDLKHGDLVLPVPALRLKGKKPDELAKEIAEKLQSPLLERVEAEKTFVRFFFKPEHLAKLVIPAIHQQNADYGFNPSLGLEDPSNPASRHKKVIVEYSSPNIAKEFHTGHLRSTIIGGFLVKLFERAGWQAISMNYLGDWGKQYGILSEGFEKYGNEEELLKDPVKHLNEVYVKINRDNSEEQKPAKVLTEKKTALEQLKNPPPPKKPAKGKEAPPPPPKWTDEQEQELQNVTAELEKVQQELINKPSIDEKARRFFKRMVDGDPEALKNWQRFRQLSIDAYIKMYARLNIKFDDYSGESTVKEEDMEKAAKVLQEKGISEESKGAIIVDLAKHGHPTLGKTLVKKSDGTSLYLTRDIAANFERYEKYHFDHMIYVIASQQDVHVKQFFTILSLMGPPYKDIVEKCKNISFGMVKDPKGQTMSTRKGTVISLADSLDNAKDFMHNVMKGNREKYEQVENPEATADILAISAIMVQDYSGKMVNGYNFDMDRMTSFEGDTGPYLQYSHARLCSIKRKAGVSDGEMVKADLSLITAKEGVLLIRSLAQWPDVFLNTYKTQEPVTVLSYLFKMSHMLSSCYDAIDRNNNNAKTLSVMYADSAEKKVALMAMYEAARIVLNNGMQLLGLSPVQRM</sequence>
<evidence type="ECO:0000256" key="9">
    <source>
        <dbReference type="RuleBase" id="RU363038"/>
    </source>
</evidence>
<comment type="similarity">
    <text evidence="1 9">Belongs to the class-I aminoacyl-tRNA synthetase family.</text>
</comment>
<evidence type="ECO:0000259" key="12">
    <source>
        <dbReference type="SMART" id="SM01016"/>
    </source>
</evidence>
<keyword evidence="4 9" id="KW-0547">Nucleotide-binding</keyword>
<dbReference type="InterPro" id="IPR001278">
    <property type="entry name" value="Arg-tRNA-ligase"/>
</dbReference>
<organism evidence="13 14">
    <name type="scientific">Pseudocercospora fijiensis (strain CIRAD86)</name>
    <name type="common">Black leaf streak disease fungus</name>
    <name type="synonym">Mycosphaerella fijiensis</name>
    <dbReference type="NCBI Taxonomy" id="383855"/>
    <lineage>
        <taxon>Eukaryota</taxon>
        <taxon>Fungi</taxon>
        <taxon>Dikarya</taxon>
        <taxon>Ascomycota</taxon>
        <taxon>Pezizomycotina</taxon>
        <taxon>Dothideomycetes</taxon>
        <taxon>Dothideomycetidae</taxon>
        <taxon>Mycosphaerellales</taxon>
        <taxon>Mycosphaerellaceae</taxon>
        <taxon>Pseudocercospora</taxon>
    </lineage>
</organism>
<dbReference type="GO" id="GO:0004814">
    <property type="term" value="F:arginine-tRNA ligase activity"/>
    <property type="evidence" value="ECO:0007669"/>
    <property type="project" value="UniProtKB-EC"/>
</dbReference>
<dbReference type="Gene3D" id="3.30.1360.70">
    <property type="entry name" value="Arginyl tRNA synthetase N-terminal domain"/>
    <property type="match status" value="1"/>
</dbReference>
<dbReference type="InterPro" id="IPR035684">
    <property type="entry name" value="ArgRS_core"/>
</dbReference>
<dbReference type="InterPro" id="IPR036695">
    <property type="entry name" value="Arg-tRNA-synth_N_sf"/>
</dbReference>
<comment type="catalytic activity">
    <reaction evidence="8">
        <text>tRNA(Arg) + L-arginine + ATP = L-arginyl-tRNA(Arg) + AMP + diphosphate</text>
        <dbReference type="Rhea" id="RHEA:20301"/>
        <dbReference type="Rhea" id="RHEA-COMP:9658"/>
        <dbReference type="Rhea" id="RHEA-COMP:9673"/>
        <dbReference type="ChEBI" id="CHEBI:30616"/>
        <dbReference type="ChEBI" id="CHEBI:32682"/>
        <dbReference type="ChEBI" id="CHEBI:33019"/>
        <dbReference type="ChEBI" id="CHEBI:78442"/>
        <dbReference type="ChEBI" id="CHEBI:78513"/>
        <dbReference type="ChEBI" id="CHEBI:456215"/>
        <dbReference type="EC" id="6.1.1.19"/>
    </reaction>
</comment>
<dbReference type="STRING" id="383855.M3B3R7"/>
<dbReference type="GeneID" id="19338062"/>
<dbReference type="InterPro" id="IPR005148">
    <property type="entry name" value="Arg-tRNA-synth_N"/>
</dbReference>
<evidence type="ECO:0000256" key="8">
    <source>
        <dbReference type="ARBA" id="ARBA00049339"/>
    </source>
</evidence>
<dbReference type="EMBL" id="KB446557">
    <property type="protein sequence ID" value="EME84033.1"/>
    <property type="molecule type" value="Genomic_DNA"/>
</dbReference>
<keyword evidence="3 9" id="KW-0436">Ligase</keyword>
<dbReference type="InterPro" id="IPR014729">
    <property type="entry name" value="Rossmann-like_a/b/a_fold"/>
</dbReference>
<evidence type="ECO:0000256" key="4">
    <source>
        <dbReference type="ARBA" id="ARBA00022741"/>
    </source>
</evidence>
<keyword evidence="5 9" id="KW-0067">ATP-binding</keyword>
<evidence type="ECO:0000256" key="7">
    <source>
        <dbReference type="ARBA" id="ARBA00023146"/>
    </source>
</evidence>
<dbReference type="GO" id="GO:0032543">
    <property type="term" value="P:mitochondrial translation"/>
    <property type="evidence" value="ECO:0007669"/>
    <property type="project" value="TreeGrafter"/>
</dbReference>
<dbReference type="GO" id="GO:0006420">
    <property type="term" value="P:arginyl-tRNA aminoacylation"/>
    <property type="evidence" value="ECO:0007669"/>
    <property type="project" value="InterPro"/>
</dbReference>
<dbReference type="HOGENOM" id="CLU_006406_6_2_1"/>
<evidence type="ECO:0000259" key="11">
    <source>
        <dbReference type="SMART" id="SM00836"/>
    </source>
</evidence>
<name>M3B3R7_PSEFD</name>
<evidence type="ECO:0000256" key="2">
    <source>
        <dbReference type="ARBA" id="ARBA00012837"/>
    </source>
</evidence>
<dbReference type="SMART" id="SM00836">
    <property type="entry name" value="DALR_1"/>
    <property type="match status" value="1"/>
</dbReference>
<keyword evidence="7 9" id="KW-0030">Aminoacyl-tRNA synthetase</keyword>
<dbReference type="FunFam" id="1.10.730.10:FF:000006">
    <property type="entry name" value="Arginyl-tRNA synthetase 2, mitochondrial"/>
    <property type="match status" value="1"/>
</dbReference>
<evidence type="ECO:0000256" key="10">
    <source>
        <dbReference type="SAM" id="MobiDB-lite"/>
    </source>
</evidence>
<accession>M3B3R7</accession>
<evidence type="ECO:0000313" key="13">
    <source>
        <dbReference type="EMBL" id="EME84033.1"/>
    </source>
</evidence>
<dbReference type="PANTHER" id="PTHR11956">
    <property type="entry name" value="ARGINYL-TRNA SYNTHETASE"/>
    <property type="match status" value="1"/>
</dbReference>
<dbReference type="SUPFAM" id="SSF55190">
    <property type="entry name" value="Arginyl-tRNA synthetase (ArgRS), N-terminal 'additional' domain"/>
    <property type="match status" value="1"/>
</dbReference>
<dbReference type="GO" id="GO:0005524">
    <property type="term" value="F:ATP binding"/>
    <property type="evidence" value="ECO:0007669"/>
    <property type="project" value="UniProtKB-KW"/>
</dbReference>
<dbReference type="PANTHER" id="PTHR11956:SF11">
    <property type="entry name" value="ARGININE--TRNA LIGASE, MITOCHONDRIAL-RELATED"/>
    <property type="match status" value="1"/>
</dbReference>
<proteinExistence type="inferred from homology"/>
<dbReference type="EC" id="6.1.1.19" evidence="2"/>
<keyword evidence="14" id="KW-1185">Reference proteome</keyword>
<dbReference type="eggNOG" id="KOG1195">
    <property type="taxonomic scope" value="Eukaryota"/>
</dbReference>
<dbReference type="NCBIfam" id="TIGR00456">
    <property type="entry name" value="argS"/>
    <property type="match status" value="1"/>
</dbReference>
<dbReference type="Proteomes" id="UP000016932">
    <property type="component" value="Unassembled WGS sequence"/>
</dbReference>
<evidence type="ECO:0000256" key="6">
    <source>
        <dbReference type="ARBA" id="ARBA00022917"/>
    </source>
</evidence>
<evidence type="ECO:0000256" key="5">
    <source>
        <dbReference type="ARBA" id="ARBA00022840"/>
    </source>
</evidence>
<dbReference type="Pfam" id="PF05746">
    <property type="entry name" value="DALR_1"/>
    <property type="match status" value="1"/>
</dbReference>
<dbReference type="InterPro" id="IPR008909">
    <property type="entry name" value="DALR_anticod-bd"/>
</dbReference>
<dbReference type="GO" id="GO:0005739">
    <property type="term" value="C:mitochondrion"/>
    <property type="evidence" value="ECO:0007669"/>
    <property type="project" value="TreeGrafter"/>
</dbReference>
<reference evidence="13 14" key="1">
    <citation type="journal article" date="2012" name="PLoS Pathog.">
        <title>Diverse lifestyles and strategies of plant pathogenesis encoded in the genomes of eighteen Dothideomycetes fungi.</title>
        <authorList>
            <person name="Ohm R.A."/>
            <person name="Feau N."/>
            <person name="Henrissat B."/>
            <person name="Schoch C.L."/>
            <person name="Horwitz B.A."/>
            <person name="Barry K.W."/>
            <person name="Condon B.J."/>
            <person name="Copeland A.C."/>
            <person name="Dhillon B."/>
            <person name="Glaser F."/>
            <person name="Hesse C.N."/>
            <person name="Kosti I."/>
            <person name="LaButti K."/>
            <person name="Lindquist E.A."/>
            <person name="Lucas S."/>
            <person name="Salamov A.A."/>
            <person name="Bradshaw R.E."/>
            <person name="Ciuffetti L."/>
            <person name="Hamelin R.C."/>
            <person name="Kema G.H.J."/>
            <person name="Lawrence C."/>
            <person name="Scott J.A."/>
            <person name="Spatafora J.W."/>
            <person name="Turgeon B.G."/>
            <person name="de Wit P.J.G.M."/>
            <person name="Zhong S."/>
            <person name="Goodwin S.B."/>
            <person name="Grigoriev I.V."/>
        </authorList>
    </citation>
    <scope>NUCLEOTIDE SEQUENCE [LARGE SCALE GENOMIC DNA]</scope>
    <source>
        <strain evidence="13 14">CIRAD86</strain>
    </source>
</reference>
<dbReference type="SMART" id="SM01016">
    <property type="entry name" value="Arg_tRNA_synt_N"/>
    <property type="match status" value="1"/>
</dbReference>
<protein>
    <recommendedName>
        <fullName evidence="2">arginine--tRNA ligase</fullName>
        <ecNumber evidence="2">6.1.1.19</ecNumber>
    </recommendedName>
</protein>
<dbReference type="CDD" id="cd07956">
    <property type="entry name" value="Anticodon_Ia_Arg"/>
    <property type="match status" value="1"/>
</dbReference>